<proteinExistence type="predicted"/>
<organism evidence="1 2">
    <name type="scientific">Bdellovibrio bacteriovorus</name>
    <dbReference type="NCBI Taxonomy" id="959"/>
    <lineage>
        <taxon>Bacteria</taxon>
        <taxon>Pseudomonadati</taxon>
        <taxon>Bdellovibrionota</taxon>
        <taxon>Bdellovibrionia</taxon>
        <taxon>Bdellovibrionales</taxon>
        <taxon>Pseudobdellovibrionaceae</taxon>
        <taxon>Bdellovibrio</taxon>
    </lineage>
</organism>
<dbReference type="EMBL" id="CP020946">
    <property type="protein sequence ID" value="ASD65568.1"/>
    <property type="molecule type" value="Genomic_DNA"/>
</dbReference>
<reference evidence="1 2" key="1">
    <citation type="submission" date="2017-04" db="EMBL/GenBank/DDBJ databases">
        <title>Whole genome sequence of Bdellovibrio bacteriovorus strain SSB218315.</title>
        <authorList>
            <person name="Oyedara O."/>
            <person name="Rodriguez-Perez M.A."/>
        </authorList>
    </citation>
    <scope>NUCLEOTIDE SEQUENCE [LARGE SCALE GENOMIC DNA]</scope>
    <source>
        <strain evidence="1 2">SSB218315</strain>
    </source>
</reference>
<name>A0A1Z3NDN6_BDEBC</name>
<evidence type="ECO:0000313" key="2">
    <source>
        <dbReference type="Proteomes" id="UP000197003"/>
    </source>
</evidence>
<accession>A0A1Z3NDN6</accession>
<gene>
    <name evidence="1" type="ORF">B9G79_16370</name>
</gene>
<dbReference type="AlphaFoldDB" id="A0A1Z3NDN6"/>
<dbReference type="Proteomes" id="UP000197003">
    <property type="component" value="Chromosome"/>
</dbReference>
<evidence type="ECO:0000313" key="1">
    <source>
        <dbReference type="EMBL" id="ASD65568.1"/>
    </source>
</evidence>
<protein>
    <submittedName>
        <fullName evidence="1">Uncharacterized protein</fullName>
    </submittedName>
</protein>
<sequence length="154" mass="16963">MITIQPSVLWNISSLNSRIGFHFLADMSSNYGATPISGIGVSGYYYLRGLTSAYEVADGDVLTQKSKPGIFTFASFTPVNFNLNKIDKEVQSNSFAPSSTVYELMIGFGYEYPIKPNMLISAELAKRDGTLSALSKELSYSGYMFSLAFVTSYY</sequence>